<dbReference type="STRING" id="927083.DB32_007428"/>
<dbReference type="AlphaFoldDB" id="A0A0F6SHE0"/>
<organism evidence="2 3">
    <name type="scientific">Sandaracinus amylolyticus</name>
    <dbReference type="NCBI Taxonomy" id="927083"/>
    <lineage>
        <taxon>Bacteria</taxon>
        <taxon>Pseudomonadati</taxon>
        <taxon>Myxococcota</taxon>
        <taxon>Polyangia</taxon>
        <taxon>Polyangiales</taxon>
        <taxon>Sandaracinaceae</taxon>
        <taxon>Sandaracinus</taxon>
    </lineage>
</organism>
<keyword evidence="1" id="KW-0472">Membrane</keyword>
<keyword evidence="1" id="KW-0812">Transmembrane</keyword>
<evidence type="ECO:0000313" key="2">
    <source>
        <dbReference type="EMBL" id="AKF10279.1"/>
    </source>
</evidence>
<gene>
    <name evidence="2" type="ORF">DB32_007428</name>
</gene>
<proteinExistence type="predicted"/>
<dbReference type="KEGG" id="samy:DB32_007428"/>
<sequence>MIVMLAAWAPFAHAQDATPPSAQLAEVRELALRANYRTALPAAQALLARTDLDAATRNQALEVLATIHLAMRDEIAARDTLATLYARDPAHRLADPDASPVVQSAFARARESATPLAITIEHVPPVLARHDAAEIGARVVDHADAVHEIRLAHRARGAARASVVVLALDADGAASGRIALPGDDAAAAIEYWIEAAAPSGHVLARVGSPDAPLVVEVPAAAPVVVARATTTVDEPRDHVEPASGDVTGEWWLWTLIGVAVVGAGVGIGVGVAVASEGPSDGSLGNVTLPLLAF</sequence>
<accession>A0A0F6SHE0</accession>
<reference evidence="2 3" key="1">
    <citation type="submission" date="2015-03" db="EMBL/GenBank/DDBJ databases">
        <title>Genome assembly of Sandaracinus amylolyticus DSM 53668.</title>
        <authorList>
            <person name="Sharma G."/>
            <person name="Subramanian S."/>
        </authorList>
    </citation>
    <scope>NUCLEOTIDE SEQUENCE [LARGE SCALE GENOMIC DNA]</scope>
    <source>
        <strain evidence="2 3">DSM 53668</strain>
    </source>
</reference>
<feature type="transmembrane region" description="Helical" evidence="1">
    <location>
        <begin position="250"/>
        <end position="274"/>
    </location>
</feature>
<keyword evidence="1" id="KW-1133">Transmembrane helix</keyword>
<evidence type="ECO:0000313" key="3">
    <source>
        <dbReference type="Proteomes" id="UP000034883"/>
    </source>
</evidence>
<evidence type="ECO:0000256" key="1">
    <source>
        <dbReference type="SAM" id="Phobius"/>
    </source>
</evidence>
<dbReference type="EMBL" id="CP011125">
    <property type="protein sequence ID" value="AKF10279.1"/>
    <property type="molecule type" value="Genomic_DNA"/>
</dbReference>
<dbReference type="Proteomes" id="UP000034883">
    <property type="component" value="Chromosome"/>
</dbReference>
<keyword evidence="3" id="KW-1185">Reference proteome</keyword>
<protein>
    <submittedName>
        <fullName evidence="2">Uncharacterized protein</fullName>
    </submittedName>
</protein>
<name>A0A0F6SHE0_9BACT</name>
<dbReference type="RefSeq" id="WP_157069818.1">
    <property type="nucleotide sequence ID" value="NZ_CP011125.1"/>
</dbReference>